<dbReference type="PANTHER" id="PTHR11373">
    <property type="entry name" value="DEOXYNUCLEOSIDE TRIPHOSPHATE TRIPHOSPHOHYDROLASE"/>
    <property type="match status" value="1"/>
</dbReference>
<dbReference type="AlphaFoldDB" id="A0A1G1ZI64"/>
<evidence type="ECO:0000313" key="1">
    <source>
        <dbReference type="EMBL" id="OGY64221.1"/>
    </source>
</evidence>
<sequence>MPKLPVQKIVSDPILGLIDISGFLPMIDTRQFQSLAFKYQLGLAFMLFPSATHTRKQHCLGAFQRTKDLTRQWVDVGMVTKEQAHNVTAYALYHDIGHGPFSHVVEPLFDLFPGVKKTNLRADDAMGLEIVSGLRKEIEACGVDFDAIYGLFEHKDPLYLAVHDKNLGAEKFDYLARDAFYTIKELPGVDYISRYIYFIDNQVVVDERVIDQAKAIQDFYIKMSKHVYLRKKSAILQRLVQKMAYELLKEGITVEEIWRLTDFGLLGRFEISGNDLIKKYYSRLMAGDSPKIAIEFKYEQFVQANEYLEDKALYTFGLPEKVLNKILSKNEVVDLKFLADFEKEIADLAEIPANEIVVVPSLSHHRFVPEDVKIYGRGGKIVKLSDFYPHHFAAMTEYGKSHHLLRICAFPEYRDQLRNKAEKVKDYILELGK</sequence>
<dbReference type="EMBL" id="MHJG01000007">
    <property type="protein sequence ID" value="OGY64221.1"/>
    <property type="molecule type" value="Genomic_DNA"/>
</dbReference>
<dbReference type="Proteomes" id="UP000177960">
    <property type="component" value="Unassembled WGS sequence"/>
</dbReference>
<dbReference type="Gene3D" id="1.10.3210.10">
    <property type="entry name" value="Hypothetical protein af1432"/>
    <property type="match status" value="1"/>
</dbReference>
<gene>
    <name evidence="1" type="ORF">A3B92_03665</name>
</gene>
<dbReference type="GO" id="GO:0006203">
    <property type="term" value="P:dGTP catabolic process"/>
    <property type="evidence" value="ECO:0007669"/>
    <property type="project" value="TreeGrafter"/>
</dbReference>
<evidence type="ECO:0000313" key="2">
    <source>
        <dbReference type="Proteomes" id="UP000177960"/>
    </source>
</evidence>
<dbReference type="STRING" id="1798404.A3B92_03665"/>
<reference evidence="1 2" key="1">
    <citation type="journal article" date="2016" name="Nat. Commun.">
        <title>Thousands of microbial genomes shed light on interconnected biogeochemical processes in an aquifer system.</title>
        <authorList>
            <person name="Anantharaman K."/>
            <person name="Brown C.T."/>
            <person name="Hug L.A."/>
            <person name="Sharon I."/>
            <person name="Castelle C.J."/>
            <person name="Probst A.J."/>
            <person name="Thomas B.C."/>
            <person name="Singh A."/>
            <person name="Wilkins M.J."/>
            <person name="Karaoz U."/>
            <person name="Brodie E.L."/>
            <person name="Williams K.H."/>
            <person name="Hubbard S.S."/>
            <person name="Banfield J.F."/>
        </authorList>
    </citation>
    <scope>NUCLEOTIDE SEQUENCE [LARGE SCALE GENOMIC DNA]</scope>
</reference>
<dbReference type="GO" id="GO:0008832">
    <property type="term" value="F:dGTPase activity"/>
    <property type="evidence" value="ECO:0007669"/>
    <property type="project" value="TreeGrafter"/>
</dbReference>
<protein>
    <recommendedName>
        <fullName evidence="3">HD domain-containing protein</fullName>
    </recommendedName>
</protein>
<dbReference type="PANTHER" id="PTHR11373:SF4">
    <property type="entry name" value="DEOXYNUCLEOSIDE TRIPHOSPHATE TRIPHOSPHOHYDROLASE SAMHD1"/>
    <property type="match status" value="1"/>
</dbReference>
<comment type="caution">
    <text evidence="1">The sequence shown here is derived from an EMBL/GenBank/DDBJ whole genome shotgun (WGS) entry which is preliminary data.</text>
</comment>
<dbReference type="InterPro" id="IPR050135">
    <property type="entry name" value="dGTPase-like"/>
</dbReference>
<evidence type="ECO:0008006" key="3">
    <source>
        <dbReference type="Google" id="ProtNLM"/>
    </source>
</evidence>
<name>A0A1G1ZI64_9BACT</name>
<dbReference type="SUPFAM" id="SSF109604">
    <property type="entry name" value="HD-domain/PDEase-like"/>
    <property type="match status" value="1"/>
</dbReference>
<organism evidence="1 2">
    <name type="scientific">Candidatus Harrisonbacteria bacterium RIFCSPHIGHO2_02_FULL_42_16</name>
    <dbReference type="NCBI Taxonomy" id="1798404"/>
    <lineage>
        <taxon>Bacteria</taxon>
        <taxon>Candidatus Harrisoniibacteriota</taxon>
    </lineage>
</organism>
<proteinExistence type="predicted"/>
<accession>A0A1G1ZI64</accession>